<evidence type="ECO:0000313" key="3">
    <source>
        <dbReference type="EMBL" id="KAH0592737.1"/>
    </source>
</evidence>
<feature type="signal peptide" evidence="2">
    <location>
        <begin position="1"/>
        <end position="20"/>
    </location>
</feature>
<dbReference type="Proteomes" id="UP000764110">
    <property type="component" value="Unassembled WGS sequence"/>
</dbReference>
<feature type="region of interest" description="Disordered" evidence="1">
    <location>
        <begin position="109"/>
        <end position="130"/>
    </location>
</feature>
<keyword evidence="4" id="KW-1185">Reference proteome</keyword>
<evidence type="ECO:0000313" key="4">
    <source>
        <dbReference type="Proteomes" id="UP000764110"/>
    </source>
</evidence>
<dbReference type="EMBL" id="JACEFI010000027">
    <property type="protein sequence ID" value="KAH0592737.1"/>
    <property type="molecule type" value="Genomic_DNA"/>
</dbReference>
<evidence type="ECO:0000256" key="2">
    <source>
        <dbReference type="SAM" id="SignalP"/>
    </source>
</evidence>
<sequence>MKIPAATVIIIGSAAALPQAAPPPDLDIMTKESVTCELDDTEPLNPGVENLSQVCNKHGGCSECNVNGPGHKMFSKSVQSQFTCKFGPAERGPSGMEFIDSAMEAVFRREKKNRNRQGNGSGYDQPPVWT</sequence>
<protein>
    <submittedName>
        <fullName evidence="3">Uncharacterized protein</fullName>
    </submittedName>
</protein>
<gene>
    <name evidence="3" type="ORF">MHUMG1_09561</name>
</gene>
<keyword evidence="2" id="KW-0732">Signal</keyword>
<feature type="chain" id="PRO_5040493606" evidence="2">
    <location>
        <begin position="21"/>
        <end position="130"/>
    </location>
</feature>
<organism evidence="3 4">
    <name type="scientific">Metarhizium humberi</name>
    <dbReference type="NCBI Taxonomy" id="2596975"/>
    <lineage>
        <taxon>Eukaryota</taxon>
        <taxon>Fungi</taxon>
        <taxon>Dikarya</taxon>
        <taxon>Ascomycota</taxon>
        <taxon>Pezizomycotina</taxon>
        <taxon>Sordariomycetes</taxon>
        <taxon>Hypocreomycetidae</taxon>
        <taxon>Hypocreales</taxon>
        <taxon>Clavicipitaceae</taxon>
        <taxon>Metarhizium</taxon>
    </lineage>
</organism>
<evidence type="ECO:0000256" key="1">
    <source>
        <dbReference type="SAM" id="MobiDB-lite"/>
    </source>
</evidence>
<reference evidence="3 4" key="1">
    <citation type="submission" date="2020-07" db="EMBL/GenBank/DDBJ databases">
        <title>Metarhizium humberi genome.</title>
        <authorList>
            <person name="Lysoe E."/>
        </authorList>
    </citation>
    <scope>NUCLEOTIDE SEQUENCE [LARGE SCALE GENOMIC DNA]</scope>
    <source>
        <strain evidence="3 4">ESALQ1638</strain>
    </source>
</reference>
<comment type="caution">
    <text evidence="3">The sequence shown here is derived from an EMBL/GenBank/DDBJ whole genome shotgun (WGS) entry which is preliminary data.</text>
</comment>
<dbReference type="AlphaFoldDB" id="A0A9P8M3B6"/>
<accession>A0A9P8M3B6</accession>
<proteinExistence type="predicted"/>
<name>A0A9P8M3B6_9HYPO</name>